<feature type="transmembrane region" description="Helical" evidence="7">
    <location>
        <begin position="294"/>
        <end position="322"/>
    </location>
</feature>
<dbReference type="PANTHER" id="PTHR43394">
    <property type="entry name" value="ATP-DEPENDENT PERMEASE MDL1, MITOCHONDRIAL"/>
    <property type="match status" value="1"/>
</dbReference>
<evidence type="ECO:0000259" key="9">
    <source>
        <dbReference type="PROSITE" id="PS50929"/>
    </source>
</evidence>
<protein>
    <submittedName>
        <fullName evidence="10">ATP-binding cassette, subfamily C, LapB</fullName>
    </submittedName>
</protein>
<feature type="domain" description="ABC transmembrane type-1" evidence="9">
    <location>
        <begin position="170"/>
        <end position="450"/>
    </location>
</feature>
<evidence type="ECO:0000313" key="10">
    <source>
        <dbReference type="EMBL" id="SIQ86971.1"/>
    </source>
</evidence>
<feature type="transmembrane region" description="Helical" evidence="7">
    <location>
        <begin position="403"/>
        <end position="432"/>
    </location>
</feature>
<proteinExistence type="predicted"/>
<reference evidence="10 11" key="1">
    <citation type="submission" date="2017-01" db="EMBL/GenBank/DDBJ databases">
        <authorList>
            <person name="Mah S.A."/>
            <person name="Swanson W.J."/>
            <person name="Moy G.W."/>
            <person name="Vacquier V.D."/>
        </authorList>
    </citation>
    <scope>NUCLEOTIDE SEQUENCE [LARGE SCALE GENOMIC DNA]</scope>
    <source>
        <strain evidence="10 11">RU36E</strain>
    </source>
</reference>
<dbReference type="PROSITE" id="PS50929">
    <property type="entry name" value="ABC_TM1F"/>
    <property type="match status" value="1"/>
</dbReference>
<evidence type="ECO:0000256" key="2">
    <source>
        <dbReference type="ARBA" id="ARBA00022692"/>
    </source>
</evidence>
<evidence type="ECO:0000256" key="3">
    <source>
        <dbReference type="ARBA" id="ARBA00022741"/>
    </source>
</evidence>
<feature type="domain" description="ABC transporter" evidence="8">
    <location>
        <begin position="484"/>
        <end position="725"/>
    </location>
</feature>
<evidence type="ECO:0000256" key="4">
    <source>
        <dbReference type="ARBA" id="ARBA00022840"/>
    </source>
</evidence>
<keyword evidence="3" id="KW-0547">Nucleotide-binding</keyword>
<evidence type="ECO:0000313" key="11">
    <source>
        <dbReference type="Proteomes" id="UP000185841"/>
    </source>
</evidence>
<dbReference type="InterPro" id="IPR036640">
    <property type="entry name" value="ABC1_TM_sf"/>
</dbReference>
<dbReference type="Pfam" id="PF00664">
    <property type="entry name" value="ABC_membrane"/>
    <property type="match status" value="1"/>
</dbReference>
<keyword evidence="2 7" id="KW-0812">Transmembrane</keyword>
<dbReference type="InterPro" id="IPR003439">
    <property type="entry name" value="ABC_transporter-like_ATP-bd"/>
</dbReference>
<evidence type="ECO:0000256" key="5">
    <source>
        <dbReference type="ARBA" id="ARBA00022989"/>
    </source>
</evidence>
<dbReference type="EMBL" id="FTMP01000009">
    <property type="protein sequence ID" value="SIQ86971.1"/>
    <property type="molecule type" value="Genomic_DNA"/>
</dbReference>
<feature type="transmembrane region" description="Helical" evidence="7">
    <location>
        <begin position="168"/>
        <end position="193"/>
    </location>
</feature>
<name>A0A1N6W9Z3_AQUAC</name>
<dbReference type="Proteomes" id="UP000185841">
    <property type="component" value="Unassembled WGS sequence"/>
</dbReference>
<dbReference type="PROSITE" id="PS50893">
    <property type="entry name" value="ABC_TRANSPORTER_2"/>
    <property type="match status" value="1"/>
</dbReference>
<dbReference type="GO" id="GO:0015421">
    <property type="term" value="F:ABC-type oligopeptide transporter activity"/>
    <property type="evidence" value="ECO:0007669"/>
    <property type="project" value="TreeGrafter"/>
</dbReference>
<dbReference type="PANTHER" id="PTHR43394:SF1">
    <property type="entry name" value="ATP-BINDING CASSETTE SUB-FAMILY B MEMBER 10, MITOCHONDRIAL"/>
    <property type="match status" value="1"/>
</dbReference>
<dbReference type="Pfam" id="PF00005">
    <property type="entry name" value="ABC_tran"/>
    <property type="match status" value="1"/>
</dbReference>
<dbReference type="InterPro" id="IPR039421">
    <property type="entry name" value="Type_1_exporter"/>
</dbReference>
<dbReference type="GO" id="GO:0005524">
    <property type="term" value="F:ATP binding"/>
    <property type="evidence" value="ECO:0007669"/>
    <property type="project" value="UniProtKB-KW"/>
</dbReference>
<evidence type="ECO:0000259" key="8">
    <source>
        <dbReference type="PROSITE" id="PS50893"/>
    </source>
</evidence>
<dbReference type="GO" id="GO:0005886">
    <property type="term" value="C:plasma membrane"/>
    <property type="evidence" value="ECO:0007669"/>
    <property type="project" value="UniProtKB-SubCell"/>
</dbReference>
<dbReference type="InterPro" id="IPR003593">
    <property type="entry name" value="AAA+_ATPase"/>
</dbReference>
<evidence type="ECO:0000256" key="1">
    <source>
        <dbReference type="ARBA" id="ARBA00004651"/>
    </source>
</evidence>
<dbReference type="InterPro" id="IPR027417">
    <property type="entry name" value="P-loop_NTPase"/>
</dbReference>
<keyword evidence="4 10" id="KW-0067">ATP-binding</keyword>
<feature type="transmembrane region" description="Helical" evidence="7">
    <location>
        <begin position="199"/>
        <end position="222"/>
    </location>
</feature>
<dbReference type="RefSeq" id="WP_076428591.1">
    <property type="nucleotide sequence ID" value="NZ_FTMP01000009.1"/>
</dbReference>
<dbReference type="SUPFAM" id="SSF52540">
    <property type="entry name" value="P-loop containing nucleoside triphosphate hydrolases"/>
    <property type="match status" value="1"/>
</dbReference>
<evidence type="ECO:0000256" key="7">
    <source>
        <dbReference type="SAM" id="Phobius"/>
    </source>
</evidence>
<dbReference type="AlphaFoldDB" id="A0A1N6W9Z3"/>
<keyword evidence="6 7" id="KW-0472">Membrane</keyword>
<sequence>MSQFIRPTESLNYASEAVRLDDIRQVLGSQRLAQPMARCIAPLLVSLDWFGAPQSLLESLPQVGQELTLADLQELLGHIGFQSRVQSWSPERTLTPASLLQRGEAVLVYLGRHNGQEYWHDGDSVLTAFQPRTGDLLLKVRKDAEYQPIDAAQAGWLTRLVLTARRELSGVMLVSLMTNLLTLSISLFTMFVYNSIIPSGAMTTLVTVTLAAVIAVLGGWGLRLARAKVLAQMTAWAGAKIGNLAYRKTLGLPLEISTRVGADSNLSRLRSIESVRQWFGGAGGAVSADYPFAIIFLLAIALLGGWIVLVPLCSLLLFAALAKPMAWYVEGRAKRVGVVSSPLNDICATLAQHLRGLNGVAGSVMWHKRIAEMVADVAEANRQYAQATGLAQVLAQSLASLTVLVTMGVGVTLVLQGTMSSGGLIASMMLIWRITTPAQQMFANQVRLRQLTDSTHQLDRLLQTAGEMANPQSVAPINELHHDIQIDRLYYRYNAEREAALNGVSLVIPAGQLIAVVGPNGAGKTTLLEILAGIRQPQSGRVLVGGRDIRQFDPGDYRAWTGYLPQQVHGLPIPVRQALSLRYSVASDAQLGEALARVAGEQWWQLFGASSAEEGLTQVIDPWSENPDDVRNRMIVRLASATLEPPAIILLDDPIGDRDPILDGYLRELLNALRGRSTIVMATHRADLICLADQIAVLNEGGLVHFGPVAPQTQDALTAPTESTGE</sequence>
<dbReference type="InterPro" id="IPR011527">
    <property type="entry name" value="ABC1_TM_dom"/>
</dbReference>
<dbReference type="Gene3D" id="3.40.50.300">
    <property type="entry name" value="P-loop containing nucleotide triphosphate hydrolases"/>
    <property type="match status" value="1"/>
</dbReference>
<dbReference type="Gene3D" id="1.20.1560.10">
    <property type="entry name" value="ABC transporter type 1, transmembrane domain"/>
    <property type="match status" value="1"/>
</dbReference>
<organism evidence="10 11">
    <name type="scientific">Aquipseudomonas alcaligenes</name>
    <name type="common">Pseudomonas alcaligenes</name>
    <dbReference type="NCBI Taxonomy" id="43263"/>
    <lineage>
        <taxon>Bacteria</taxon>
        <taxon>Pseudomonadati</taxon>
        <taxon>Pseudomonadota</taxon>
        <taxon>Gammaproteobacteria</taxon>
        <taxon>Pseudomonadales</taxon>
        <taxon>Pseudomonadaceae</taxon>
        <taxon>Aquipseudomonas</taxon>
    </lineage>
</organism>
<dbReference type="GO" id="GO:0016887">
    <property type="term" value="F:ATP hydrolysis activity"/>
    <property type="evidence" value="ECO:0007669"/>
    <property type="project" value="InterPro"/>
</dbReference>
<dbReference type="SMART" id="SM00382">
    <property type="entry name" value="AAA"/>
    <property type="match status" value="1"/>
</dbReference>
<accession>A0A1N6W9Z3</accession>
<gene>
    <name evidence="10" type="ORF">SAMN05878282_10979</name>
</gene>
<dbReference type="SUPFAM" id="SSF90123">
    <property type="entry name" value="ABC transporter transmembrane region"/>
    <property type="match status" value="1"/>
</dbReference>
<keyword evidence="5 7" id="KW-1133">Transmembrane helix</keyword>
<comment type="subcellular location">
    <subcellularLocation>
        <location evidence="1">Cell membrane</location>
        <topology evidence="1">Multi-pass membrane protein</topology>
    </subcellularLocation>
</comment>
<evidence type="ECO:0000256" key="6">
    <source>
        <dbReference type="ARBA" id="ARBA00023136"/>
    </source>
</evidence>